<keyword evidence="3" id="KW-1185">Reference proteome</keyword>
<dbReference type="SUPFAM" id="SSF56349">
    <property type="entry name" value="DNA breaking-rejoining enzymes"/>
    <property type="match status" value="1"/>
</dbReference>
<comment type="caution">
    <text evidence="2">The sequence shown here is derived from an EMBL/GenBank/DDBJ whole genome shotgun (WGS) entry which is preliminary data.</text>
</comment>
<organism evidence="2 3">
    <name type="scientific">Nesterenkonia flava</name>
    <dbReference type="NCBI Taxonomy" id="469799"/>
    <lineage>
        <taxon>Bacteria</taxon>
        <taxon>Bacillati</taxon>
        <taxon>Actinomycetota</taxon>
        <taxon>Actinomycetes</taxon>
        <taxon>Micrococcales</taxon>
        <taxon>Micrococcaceae</taxon>
        <taxon>Nesterenkonia</taxon>
    </lineage>
</organism>
<reference evidence="3" key="1">
    <citation type="submission" date="2023-07" db="EMBL/GenBank/DDBJ databases">
        <title>Description of three actinobacteria isolated from air of manufacturing shop in a pharmaceutical factory.</title>
        <authorList>
            <person name="Zhang D.-F."/>
        </authorList>
    </citation>
    <scope>NUCLEOTIDE SEQUENCE [LARGE SCALE GENOMIC DNA]</scope>
    <source>
        <strain evidence="3">CCTCC AB 207010</strain>
    </source>
</reference>
<evidence type="ECO:0000256" key="1">
    <source>
        <dbReference type="ARBA" id="ARBA00023172"/>
    </source>
</evidence>
<dbReference type="Proteomes" id="UP001260872">
    <property type="component" value="Unassembled WGS sequence"/>
</dbReference>
<dbReference type="Gene3D" id="1.10.443.10">
    <property type="entry name" value="Intergrase catalytic core"/>
    <property type="match status" value="1"/>
</dbReference>
<dbReference type="RefSeq" id="WP_310537702.1">
    <property type="nucleotide sequence ID" value="NZ_BAAAOC010000014.1"/>
</dbReference>
<name>A0ABU1FUI9_9MICC</name>
<protein>
    <recommendedName>
        <fullName evidence="4">Tyr recombinase domain-containing protein</fullName>
    </recommendedName>
</protein>
<dbReference type="InterPro" id="IPR013762">
    <property type="entry name" value="Integrase-like_cat_sf"/>
</dbReference>
<dbReference type="EMBL" id="JAVKGT010000023">
    <property type="protein sequence ID" value="MDR5712321.1"/>
    <property type="molecule type" value="Genomic_DNA"/>
</dbReference>
<keyword evidence="1" id="KW-0233">DNA recombination</keyword>
<gene>
    <name evidence="2" type="ORF">RH857_09285</name>
</gene>
<evidence type="ECO:0008006" key="4">
    <source>
        <dbReference type="Google" id="ProtNLM"/>
    </source>
</evidence>
<accession>A0ABU1FUI9</accession>
<evidence type="ECO:0000313" key="3">
    <source>
        <dbReference type="Proteomes" id="UP001260872"/>
    </source>
</evidence>
<evidence type="ECO:0000313" key="2">
    <source>
        <dbReference type="EMBL" id="MDR5712321.1"/>
    </source>
</evidence>
<proteinExistence type="predicted"/>
<dbReference type="InterPro" id="IPR011010">
    <property type="entry name" value="DNA_brk_join_enz"/>
</dbReference>
<sequence length="74" mass="8668">MGKHLQDNPARGVLGRRDELPSHETVYLTPEEPRLLRERAQTPYFSLIIWTLTASGIRWGELVELRRKDLARTR</sequence>